<evidence type="ECO:0000313" key="2">
    <source>
        <dbReference type="Proteomes" id="UP000324897"/>
    </source>
</evidence>
<name>A0A5J9U8U3_9POAL</name>
<organism evidence="1 2">
    <name type="scientific">Eragrostis curvula</name>
    <name type="common">weeping love grass</name>
    <dbReference type="NCBI Taxonomy" id="38414"/>
    <lineage>
        <taxon>Eukaryota</taxon>
        <taxon>Viridiplantae</taxon>
        <taxon>Streptophyta</taxon>
        <taxon>Embryophyta</taxon>
        <taxon>Tracheophyta</taxon>
        <taxon>Spermatophyta</taxon>
        <taxon>Magnoliopsida</taxon>
        <taxon>Liliopsida</taxon>
        <taxon>Poales</taxon>
        <taxon>Poaceae</taxon>
        <taxon>PACMAD clade</taxon>
        <taxon>Chloridoideae</taxon>
        <taxon>Eragrostideae</taxon>
        <taxon>Eragrostidinae</taxon>
        <taxon>Eragrostis</taxon>
    </lineage>
</organism>
<evidence type="ECO:0000313" key="1">
    <source>
        <dbReference type="EMBL" id="TVU19757.1"/>
    </source>
</evidence>
<keyword evidence="2" id="KW-1185">Reference proteome</keyword>
<dbReference type="Proteomes" id="UP000324897">
    <property type="component" value="Chromosome 7"/>
</dbReference>
<feature type="non-terminal residue" evidence="1">
    <location>
        <position position="1"/>
    </location>
</feature>
<sequence length="72" mass="7782">ISVTDVNHSSCRDLLSCDSRNEIDRTSSAGNSSSVPCAFDPRKEIERLQISGESGGVRHDVTTNQWTAMISG</sequence>
<dbReference type="EMBL" id="RWGY01000029">
    <property type="protein sequence ID" value="TVU19757.1"/>
    <property type="molecule type" value="Genomic_DNA"/>
</dbReference>
<comment type="caution">
    <text evidence="1">The sequence shown here is derived from an EMBL/GenBank/DDBJ whole genome shotgun (WGS) entry which is preliminary data.</text>
</comment>
<proteinExistence type="predicted"/>
<protein>
    <submittedName>
        <fullName evidence="1">Uncharacterized protein</fullName>
    </submittedName>
</protein>
<accession>A0A5J9U8U3</accession>
<gene>
    <name evidence="1" type="ORF">EJB05_35928</name>
</gene>
<reference evidence="1 2" key="1">
    <citation type="journal article" date="2019" name="Sci. Rep.">
        <title>A high-quality genome of Eragrostis curvula grass provides insights into Poaceae evolution and supports new strategies to enhance forage quality.</title>
        <authorList>
            <person name="Carballo J."/>
            <person name="Santos B.A.C.M."/>
            <person name="Zappacosta D."/>
            <person name="Garbus I."/>
            <person name="Selva J.P."/>
            <person name="Gallo C.A."/>
            <person name="Diaz A."/>
            <person name="Albertini E."/>
            <person name="Caccamo M."/>
            <person name="Echenique V."/>
        </authorList>
    </citation>
    <scope>NUCLEOTIDE SEQUENCE [LARGE SCALE GENOMIC DNA]</scope>
    <source>
        <strain evidence="2">cv. Victoria</strain>
        <tissue evidence="1">Leaf</tissue>
    </source>
</reference>
<dbReference type="Gramene" id="TVU19757">
    <property type="protein sequence ID" value="TVU19757"/>
    <property type="gene ID" value="EJB05_35928"/>
</dbReference>
<dbReference type="AlphaFoldDB" id="A0A5J9U8U3"/>